<gene>
    <name evidence="12" type="ORF">IFR04_003377</name>
</gene>
<evidence type="ECO:0000313" key="13">
    <source>
        <dbReference type="Proteomes" id="UP000664132"/>
    </source>
</evidence>
<name>A0A8H7WET8_9HELO</name>
<evidence type="ECO:0000256" key="2">
    <source>
        <dbReference type="ARBA" id="ARBA00004613"/>
    </source>
</evidence>
<dbReference type="SUPFAM" id="SSF51445">
    <property type="entry name" value="(Trans)glycosidases"/>
    <property type="match status" value="1"/>
</dbReference>
<dbReference type="GO" id="GO:0005576">
    <property type="term" value="C:extracellular region"/>
    <property type="evidence" value="ECO:0007669"/>
    <property type="project" value="UniProtKB-SubCell"/>
</dbReference>
<keyword evidence="13" id="KW-1185">Reference proteome</keyword>
<dbReference type="Pfam" id="PF00331">
    <property type="entry name" value="Glyco_hydro_10"/>
    <property type="match status" value="1"/>
</dbReference>
<dbReference type="AlphaFoldDB" id="A0A8H7WET8"/>
<comment type="caution">
    <text evidence="12">The sequence shown here is derived from an EMBL/GenBank/DDBJ whole genome shotgun (WGS) entry which is preliminary data.</text>
</comment>
<dbReference type="Proteomes" id="UP000664132">
    <property type="component" value="Unassembled WGS sequence"/>
</dbReference>
<dbReference type="InterPro" id="IPR001000">
    <property type="entry name" value="GH10_dom"/>
</dbReference>
<evidence type="ECO:0000256" key="1">
    <source>
        <dbReference type="ARBA" id="ARBA00000681"/>
    </source>
</evidence>
<comment type="catalytic activity">
    <reaction evidence="1 10">
        <text>Endohydrolysis of (1-&gt;4)-beta-D-xylosidic linkages in xylans.</text>
        <dbReference type="EC" id="3.2.1.8"/>
    </reaction>
</comment>
<reference evidence="12" key="1">
    <citation type="submission" date="2021-02" db="EMBL/GenBank/DDBJ databases">
        <title>Genome sequence Cadophora malorum strain M34.</title>
        <authorList>
            <person name="Stefanovic E."/>
            <person name="Vu D."/>
            <person name="Scully C."/>
            <person name="Dijksterhuis J."/>
            <person name="Roader J."/>
            <person name="Houbraken J."/>
        </authorList>
    </citation>
    <scope>NUCLEOTIDE SEQUENCE</scope>
    <source>
        <strain evidence="12">M34</strain>
    </source>
</reference>
<comment type="subcellular location">
    <subcellularLocation>
        <location evidence="2">Secreted</location>
    </subcellularLocation>
</comment>
<proteinExistence type="inferred from homology"/>
<dbReference type="InterPro" id="IPR044846">
    <property type="entry name" value="GH10"/>
</dbReference>
<dbReference type="EC" id="3.2.1.8" evidence="10"/>
<keyword evidence="9 10" id="KW-0624">Polysaccharide degradation</keyword>
<keyword evidence="7 10" id="KW-0378">Hydrolase</keyword>
<comment type="similarity">
    <text evidence="4 10">Belongs to the glycosyl hydrolase 10 (cellulase F) family.</text>
</comment>
<evidence type="ECO:0000256" key="3">
    <source>
        <dbReference type="ARBA" id="ARBA00004851"/>
    </source>
</evidence>
<evidence type="ECO:0000256" key="7">
    <source>
        <dbReference type="ARBA" id="ARBA00022801"/>
    </source>
</evidence>
<dbReference type="InterPro" id="IPR017853">
    <property type="entry name" value="GH"/>
</dbReference>
<keyword evidence="8 10" id="KW-0119">Carbohydrate metabolism</keyword>
<dbReference type="SMART" id="SM00633">
    <property type="entry name" value="Glyco_10"/>
    <property type="match status" value="1"/>
</dbReference>
<dbReference type="PROSITE" id="PS51760">
    <property type="entry name" value="GH10_2"/>
    <property type="match status" value="1"/>
</dbReference>
<dbReference type="OrthoDB" id="3055998at2759"/>
<comment type="pathway">
    <text evidence="3">Glycan degradation; xylan degradation.</text>
</comment>
<evidence type="ECO:0000256" key="9">
    <source>
        <dbReference type="ARBA" id="ARBA00023326"/>
    </source>
</evidence>
<evidence type="ECO:0000256" key="4">
    <source>
        <dbReference type="ARBA" id="ARBA00007495"/>
    </source>
</evidence>
<sequence>MSSKPTQLTCRFSPTPTYSFQYQEPFNDVFNFSGGDYFLNLAESSGAKVRCHNLVWATQVAPFVTEGPWTKASLTAVMENHIKTVITHYGERCYSWDVINEALLGNGSFSSSIWYDTIGPDYFHLAFQFAQEAVETIDADIKLYYNDYGIESPNDKVTALRGLVKDLQHRRIQIDGIGFESHFVAGSTPSTADQLAAMKTFTSMGLNVAQTELDVRIPQPPYYTKAAQAQQAKDYYSSVAACMQAGRKCIGTTVWDFDDKYSWVPGVFAPAGGADIFNDTLVAKPAYYAIAEALRGKPCTVCG</sequence>
<evidence type="ECO:0000259" key="11">
    <source>
        <dbReference type="PROSITE" id="PS51760"/>
    </source>
</evidence>
<dbReference type="Gene3D" id="3.20.20.80">
    <property type="entry name" value="Glycosidases"/>
    <property type="match status" value="1"/>
</dbReference>
<dbReference type="PANTHER" id="PTHR31490">
    <property type="entry name" value="GLYCOSYL HYDROLASE"/>
    <property type="match status" value="1"/>
</dbReference>
<keyword evidence="6" id="KW-0858">Xylan degradation</keyword>
<feature type="domain" description="GH10" evidence="11">
    <location>
        <begin position="1"/>
        <end position="293"/>
    </location>
</feature>
<keyword evidence="5" id="KW-0964">Secreted</keyword>
<evidence type="ECO:0000313" key="12">
    <source>
        <dbReference type="EMBL" id="KAG4423554.1"/>
    </source>
</evidence>
<keyword evidence="10" id="KW-0326">Glycosidase</keyword>
<evidence type="ECO:0000256" key="10">
    <source>
        <dbReference type="RuleBase" id="RU361174"/>
    </source>
</evidence>
<organism evidence="12 13">
    <name type="scientific">Cadophora malorum</name>
    <dbReference type="NCBI Taxonomy" id="108018"/>
    <lineage>
        <taxon>Eukaryota</taxon>
        <taxon>Fungi</taxon>
        <taxon>Dikarya</taxon>
        <taxon>Ascomycota</taxon>
        <taxon>Pezizomycotina</taxon>
        <taxon>Leotiomycetes</taxon>
        <taxon>Helotiales</taxon>
        <taxon>Ploettnerulaceae</taxon>
        <taxon>Cadophora</taxon>
    </lineage>
</organism>
<dbReference type="PANTHER" id="PTHR31490:SF35">
    <property type="entry name" value="ENDO-1,4-BETA-XYLANASE"/>
    <property type="match status" value="1"/>
</dbReference>
<protein>
    <recommendedName>
        <fullName evidence="10">Beta-xylanase</fullName>
        <ecNumber evidence="10">3.2.1.8</ecNumber>
    </recommendedName>
</protein>
<dbReference type="GO" id="GO:0031176">
    <property type="term" value="F:endo-1,4-beta-xylanase activity"/>
    <property type="evidence" value="ECO:0007669"/>
    <property type="project" value="UniProtKB-EC"/>
</dbReference>
<accession>A0A8H7WET8</accession>
<dbReference type="GO" id="GO:0045493">
    <property type="term" value="P:xylan catabolic process"/>
    <property type="evidence" value="ECO:0007669"/>
    <property type="project" value="UniProtKB-KW"/>
</dbReference>
<dbReference type="PRINTS" id="PR00134">
    <property type="entry name" value="GLHYDRLASE10"/>
</dbReference>
<dbReference type="EMBL" id="JAFJYH010000033">
    <property type="protein sequence ID" value="KAG4423554.1"/>
    <property type="molecule type" value="Genomic_DNA"/>
</dbReference>
<evidence type="ECO:0000256" key="5">
    <source>
        <dbReference type="ARBA" id="ARBA00022525"/>
    </source>
</evidence>
<evidence type="ECO:0000256" key="8">
    <source>
        <dbReference type="ARBA" id="ARBA00023277"/>
    </source>
</evidence>
<evidence type="ECO:0000256" key="6">
    <source>
        <dbReference type="ARBA" id="ARBA00022651"/>
    </source>
</evidence>